<evidence type="ECO:0000313" key="1">
    <source>
        <dbReference type="EMBL" id="CAG8772968.1"/>
    </source>
</evidence>
<dbReference type="SUPFAM" id="SSF52540">
    <property type="entry name" value="P-loop containing nucleoside triphosphate hydrolases"/>
    <property type="match status" value="1"/>
</dbReference>
<feature type="non-terminal residue" evidence="1">
    <location>
        <position position="1"/>
    </location>
</feature>
<name>A0A9N9JAA8_9GLOM</name>
<dbReference type="InterPro" id="IPR027417">
    <property type="entry name" value="P-loop_NTPase"/>
</dbReference>
<protein>
    <submittedName>
        <fullName evidence="1">3095_t:CDS:1</fullName>
    </submittedName>
</protein>
<organism evidence="1 2">
    <name type="scientific">Racocetra fulgida</name>
    <dbReference type="NCBI Taxonomy" id="60492"/>
    <lineage>
        <taxon>Eukaryota</taxon>
        <taxon>Fungi</taxon>
        <taxon>Fungi incertae sedis</taxon>
        <taxon>Mucoromycota</taxon>
        <taxon>Glomeromycotina</taxon>
        <taxon>Glomeromycetes</taxon>
        <taxon>Diversisporales</taxon>
        <taxon>Gigasporaceae</taxon>
        <taxon>Racocetra</taxon>
    </lineage>
</organism>
<dbReference type="AlphaFoldDB" id="A0A9N9JAA8"/>
<gene>
    <name evidence="1" type="ORF">RFULGI_LOCUS15199</name>
</gene>
<evidence type="ECO:0000313" key="2">
    <source>
        <dbReference type="Proteomes" id="UP000789396"/>
    </source>
</evidence>
<dbReference type="PANTHER" id="PTHR23274:SF51">
    <property type="entry name" value="OS03G0423850 PROTEIN"/>
    <property type="match status" value="1"/>
</dbReference>
<comment type="caution">
    <text evidence="1">The sequence shown here is derived from an EMBL/GenBank/DDBJ whole genome shotgun (WGS) entry which is preliminary data.</text>
</comment>
<dbReference type="PANTHER" id="PTHR23274">
    <property type="entry name" value="DNA HELICASE-RELATED"/>
    <property type="match status" value="1"/>
</dbReference>
<dbReference type="GO" id="GO:0006260">
    <property type="term" value="P:DNA replication"/>
    <property type="evidence" value="ECO:0007669"/>
    <property type="project" value="TreeGrafter"/>
</dbReference>
<reference evidence="1" key="1">
    <citation type="submission" date="2021-06" db="EMBL/GenBank/DDBJ databases">
        <authorList>
            <person name="Kallberg Y."/>
            <person name="Tangrot J."/>
            <person name="Rosling A."/>
        </authorList>
    </citation>
    <scope>NUCLEOTIDE SEQUENCE</scope>
    <source>
        <strain evidence="1">IN212</strain>
    </source>
</reference>
<proteinExistence type="predicted"/>
<keyword evidence="2" id="KW-1185">Reference proteome</keyword>
<accession>A0A9N9JAA8</accession>
<sequence length="86" mass="9770">AEIAIEDHQGKHVFILRISLLPSEEAGLPFILKRKQFSIRPAFALIINKSQEQTLPHVDLYLPQSVFSHGQLYMAMSRVQKGSNLK</sequence>
<feature type="non-terminal residue" evidence="1">
    <location>
        <position position="86"/>
    </location>
</feature>
<dbReference type="OrthoDB" id="3691720at2759"/>
<dbReference type="GO" id="GO:0005657">
    <property type="term" value="C:replication fork"/>
    <property type="evidence" value="ECO:0007669"/>
    <property type="project" value="TreeGrafter"/>
</dbReference>
<dbReference type="Proteomes" id="UP000789396">
    <property type="component" value="Unassembled WGS sequence"/>
</dbReference>
<dbReference type="EMBL" id="CAJVPZ010047729">
    <property type="protein sequence ID" value="CAG8772968.1"/>
    <property type="molecule type" value="Genomic_DNA"/>
</dbReference>